<dbReference type="InterPro" id="IPR007111">
    <property type="entry name" value="NACHT_NTPase"/>
</dbReference>
<proteinExistence type="predicted"/>
<dbReference type="Pfam" id="PF12796">
    <property type="entry name" value="Ank_2"/>
    <property type="match status" value="3"/>
</dbReference>
<dbReference type="InterPro" id="IPR056884">
    <property type="entry name" value="NPHP3-like_N"/>
</dbReference>
<feature type="repeat" description="ANK" evidence="2">
    <location>
        <begin position="998"/>
        <end position="1037"/>
    </location>
</feature>
<organism evidence="4 5">
    <name type="scientific">Aureobasidium melanogenum</name>
    <name type="common">Aureobasidium pullulans var. melanogenum</name>
    <dbReference type="NCBI Taxonomy" id="46634"/>
    <lineage>
        <taxon>Eukaryota</taxon>
        <taxon>Fungi</taxon>
        <taxon>Dikarya</taxon>
        <taxon>Ascomycota</taxon>
        <taxon>Pezizomycotina</taxon>
        <taxon>Dothideomycetes</taxon>
        <taxon>Dothideomycetidae</taxon>
        <taxon>Dothideales</taxon>
        <taxon>Saccotheciaceae</taxon>
        <taxon>Aureobasidium</taxon>
    </lineage>
</organism>
<evidence type="ECO:0000259" key="3">
    <source>
        <dbReference type="PROSITE" id="PS50837"/>
    </source>
</evidence>
<feature type="repeat" description="ANK" evidence="2">
    <location>
        <begin position="1101"/>
        <end position="1140"/>
    </location>
</feature>
<dbReference type="Proteomes" id="UP000767238">
    <property type="component" value="Unassembled WGS sequence"/>
</dbReference>
<dbReference type="PROSITE" id="PS50088">
    <property type="entry name" value="ANK_REPEAT"/>
    <property type="match status" value="4"/>
</dbReference>
<dbReference type="Gene3D" id="3.40.50.300">
    <property type="entry name" value="P-loop containing nucleotide triphosphate hydrolases"/>
    <property type="match status" value="1"/>
</dbReference>
<dbReference type="GO" id="GO:0009116">
    <property type="term" value="P:nucleoside metabolic process"/>
    <property type="evidence" value="ECO:0007669"/>
    <property type="project" value="InterPro"/>
</dbReference>
<dbReference type="PROSITE" id="PS50837">
    <property type="entry name" value="NACHT"/>
    <property type="match status" value="1"/>
</dbReference>
<reference evidence="4" key="2">
    <citation type="submission" date="2021-08" db="EMBL/GenBank/DDBJ databases">
        <authorList>
            <person name="Gostincar C."/>
            <person name="Sun X."/>
            <person name="Song Z."/>
            <person name="Gunde-Cimerman N."/>
        </authorList>
    </citation>
    <scope>NUCLEOTIDE SEQUENCE</scope>
    <source>
        <strain evidence="4">EXF-8016</strain>
    </source>
</reference>
<dbReference type="PANTHER" id="PTHR46082">
    <property type="entry name" value="ATP/GTP-BINDING PROTEIN-RELATED"/>
    <property type="match status" value="1"/>
</dbReference>
<reference evidence="4" key="1">
    <citation type="journal article" date="2021" name="J Fungi (Basel)">
        <title>Virulence traits and population genomics of the black yeast Aureobasidium melanogenum.</title>
        <authorList>
            <person name="Cernosa A."/>
            <person name="Sun X."/>
            <person name="Gostincar C."/>
            <person name="Fang C."/>
            <person name="Gunde-Cimerman N."/>
            <person name="Song Z."/>
        </authorList>
    </citation>
    <scope>NUCLEOTIDE SEQUENCE</scope>
    <source>
        <strain evidence="4">EXF-8016</strain>
    </source>
</reference>
<dbReference type="PANTHER" id="PTHR46082:SF11">
    <property type="entry name" value="AAA+ ATPASE DOMAIN-CONTAINING PROTEIN-RELATED"/>
    <property type="match status" value="1"/>
</dbReference>
<dbReference type="SMART" id="SM00248">
    <property type="entry name" value="ANK"/>
    <property type="match status" value="7"/>
</dbReference>
<dbReference type="SUPFAM" id="SSF48403">
    <property type="entry name" value="Ankyrin repeat"/>
    <property type="match status" value="1"/>
</dbReference>
<dbReference type="InterPro" id="IPR053137">
    <property type="entry name" value="NLR-like"/>
</dbReference>
<comment type="caution">
    <text evidence="4">The sequence shown here is derived from an EMBL/GenBank/DDBJ whole genome shotgun (WGS) entry which is preliminary data.</text>
</comment>
<dbReference type="SUPFAM" id="SSF53167">
    <property type="entry name" value="Purine and uridine phosphorylases"/>
    <property type="match status" value="1"/>
</dbReference>
<keyword evidence="2" id="KW-0040">ANK repeat</keyword>
<evidence type="ECO:0000256" key="1">
    <source>
        <dbReference type="ARBA" id="ARBA00022737"/>
    </source>
</evidence>
<dbReference type="Pfam" id="PF24883">
    <property type="entry name" value="NPHP3_N"/>
    <property type="match status" value="1"/>
</dbReference>
<dbReference type="EMBL" id="JAHFYH010000012">
    <property type="protein sequence ID" value="KAH0226458.1"/>
    <property type="molecule type" value="Genomic_DNA"/>
</dbReference>
<dbReference type="InterPro" id="IPR027417">
    <property type="entry name" value="P-loop_NTPase"/>
</dbReference>
<dbReference type="Gene3D" id="1.25.40.20">
    <property type="entry name" value="Ankyrin repeat-containing domain"/>
    <property type="match status" value="3"/>
</dbReference>
<dbReference type="InterPro" id="IPR054471">
    <property type="entry name" value="GPIID_WHD"/>
</dbReference>
<evidence type="ECO:0000313" key="5">
    <source>
        <dbReference type="Proteomes" id="UP000767238"/>
    </source>
</evidence>
<gene>
    <name evidence="4" type="ORF">KCV03_g2688</name>
</gene>
<name>A0A9P8GLE9_AURME</name>
<dbReference type="AlphaFoldDB" id="A0A9P8GLE9"/>
<dbReference type="GO" id="GO:0003824">
    <property type="term" value="F:catalytic activity"/>
    <property type="evidence" value="ECO:0007669"/>
    <property type="project" value="InterPro"/>
</dbReference>
<feature type="non-terminal residue" evidence="4">
    <location>
        <position position="1229"/>
    </location>
</feature>
<dbReference type="OrthoDB" id="1577640at2759"/>
<dbReference type="Pfam" id="PF22939">
    <property type="entry name" value="WHD_GPIID"/>
    <property type="match status" value="1"/>
</dbReference>
<dbReference type="SUPFAM" id="SSF52540">
    <property type="entry name" value="P-loop containing nucleoside triphosphate hydrolases"/>
    <property type="match status" value="1"/>
</dbReference>
<accession>A0A9P8GLE9</accession>
<dbReference type="InterPro" id="IPR035994">
    <property type="entry name" value="Nucleoside_phosphorylase_sf"/>
</dbReference>
<feature type="repeat" description="ANK" evidence="2">
    <location>
        <begin position="898"/>
        <end position="930"/>
    </location>
</feature>
<dbReference type="PROSITE" id="PS50297">
    <property type="entry name" value="ANK_REP_REGION"/>
    <property type="match status" value="2"/>
</dbReference>
<evidence type="ECO:0000256" key="2">
    <source>
        <dbReference type="PROSITE-ProRule" id="PRU00023"/>
    </source>
</evidence>
<dbReference type="InterPro" id="IPR036770">
    <property type="entry name" value="Ankyrin_rpt-contain_sf"/>
</dbReference>
<sequence length="1229" mass="138515">MMANLQALESGDMYTVGWISALPLELAAATAMLDEEHDTPTDFNRSPSDQNNYTFGRMGEHNLVIASLPAGVYGTTSAATTASQMLSSFPNIRIGLMVGIGAGIPKPEEYDIRLGDVVVSQPHGTSGGVVQYDLGKAKADGSFEQKGMLNMPPLALLNALSNLQARHIKLASKISPYVNKMLEQFPLMKKRRPKMPSYMYQGVDHDKLFEPAYLHLGGPSCTACETGREITRDVRESTDPEIHYGIIASGNTLVKDAVQRDTLAKDTGEDCICFEMEAAGIMNTFPCVVIRGICDYADSHKNDRWQGYAAATAAAYAKELLEVIPCGDLQRTERAIKVLQEAVLIHYAVQKTVRDTNKNVEKLCVYALSDSLKEWLHAPDPSTNYNRAIQQRHPGTGLWFLESEVYEGWRVEENGFLWLHGLAGCGKTVLSSSIIEDLQKHPPSPRTNLLSFFFDFNDKEKQSHEKMIRSFIQQLYVQEEALRHILEQLFERCAGGNEQPSLTSLEDAFASMLNQAARTRVVIDALDESGQQRNTLEWLRQISTNQRSAPNKLNVIITSRREYDIESAFLKWMPERNVLPIRADDVNKDISDFVCSQIQLDQRLERWRERPNVQTEIESKLIEKANGMFRWVTCQLDTLENCLDLADLRKALDDLPDGLNGTYSRILARVDARNQEKAIAMLQLLVWAERELTLNELVDALAVRQVGKRLQYDPRNKMPVPNEIVKILPGLIVLDAKECSSTLVRVHVLLAHLSVKEYLISDCVHETFKSHLGELNAHIAISDMCIAHCYTSHPESHVLDAVYHSNETDDEAKDLPWFVRYVYSWPEHAKVAQVDESASKRILKFLTNGFAPDSPFARCILPGHDVNPLHYASSEGLSHVIAGLLEHDAHVVDSEDKSGGTALDVATETCHEEVVRLLLLNGASPTMYTVPDVETFCEDDTGVDLRILRLLLDHGAKPTYDALIWAVQLGKAEIVQFLLDNGAPMTGKIERYSLKLWRSTPLLHIACKQPEDDDDDDRIDIIRMILNHGAEIDALDEKHRTALDLAYTDTVKRVLLDHGADVTASRYKGRPPLHGAVMDQRLQKVLSLLDSGVDIDAQDKEGRTALHEAAMQAYRWPGEFSSWFVKRLLDRGADALIKDYSGRSALDVIESRFWWNFKSIEEEESVLRVYIMLTKSMWKQLRSAQAVSKKRRKRPRPLCYKGELTSRKRRPYGLTFHPADPSNRSWMSW</sequence>
<feature type="domain" description="NACHT" evidence="3">
    <location>
        <begin position="415"/>
        <end position="560"/>
    </location>
</feature>
<evidence type="ECO:0000313" key="4">
    <source>
        <dbReference type="EMBL" id="KAH0226458.1"/>
    </source>
</evidence>
<dbReference type="InterPro" id="IPR002110">
    <property type="entry name" value="Ankyrin_rpt"/>
</dbReference>
<protein>
    <submittedName>
        <fullName evidence="4">Pfs, NACHT and ankyrin domain protein</fullName>
    </submittedName>
</protein>
<dbReference type="Gene3D" id="3.40.50.1580">
    <property type="entry name" value="Nucleoside phosphorylase domain"/>
    <property type="match status" value="1"/>
</dbReference>
<feature type="repeat" description="ANK" evidence="2">
    <location>
        <begin position="1068"/>
        <end position="1100"/>
    </location>
</feature>
<keyword evidence="1" id="KW-0677">Repeat</keyword>